<feature type="region of interest" description="Disordered" evidence="4">
    <location>
        <begin position="1"/>
        <end position="29"/>
    </location>
</feature>
<accession>A0AAV8VQX1</accession>
<dbReference type="Pfam" id="PF13499">
    <property type="entry name" value="EF-hand_7"/>
    <property type="match status" value="1"/>
</dbReference>
<dbReference type="InterPro" id="IPR002048">
    <property type="entry name" value="EF_hand_dom"/>
</dbReference>
<dbReference type="PANTHER" id="PTHR34524:SF6">
    <property type="entry name" value="CALCYPHOSINE LIKE"/>
    <property type="match status" value="1"/>
</dbReference>
<proteinExistence type="predicted"/>
<evidence type="ECO:0000313" key="7">
    <source>
        <dbReference type="Proteomes" id="UP001159042"/>
    </source>
</evidence>
<evidence type="ECO:0000256" key="2">
    <source>
        <dbReference type="ARBA" id="ARBA00022737"/>
    </source>
</evidence>
<keyword evidence="3" id="KW-0106">Calcium</keyword>
<dbReference type="EMBL" id="JANEYG010000039">
    <property type="protein sequence ID" value="KAJ8916861.1"/>
    <property type="molecule type" value="Genomic_DNA"/>
</dbReference>
<evidence type="ECO:0000256" key="3">
    <source>
        <dbReference type="ARBA" id="ARBA00022837"/>
    </source>
</evidence>
<feature type="domain" description="EF-hand" evidence="5">
    <location>
        <begin position="124"/>
        <end position="159"/>
    </location>
</feature>
<sequence>MHNSMFRPHSATHQDCQESDMASKSFQELQAAGNHADPVQRLRLLCLSRGHNGILALGRLFRRMEQGGNKKLNLEKFIHGLREIGLEVTHDEARRIFEKFDVDGSGSVNIDEFLEHIRPPLSEARKQVIEEAFQKMDKTGDGEISIDDIKHVYNVKSNTRYISGEDSEEMLLKQFLENFEQDAIKEGMVTKEEFFNYYSAISSSTDNDCYFNLMMRQAYKL</sequence>
<dbReference type="AlphaFoldDB" id="A0AAV8VQX1"/>
<dbReference type="Gene3D" id="1.10.238.10">
    <property type="entry name" value="EF-hand"/>
    <property type="match status" value="2"/>
</dbReference>
<evidence type="ECO:0000259" key="5">
    <source>
        <dbReference type="PROSITE" id="PS50222"/>
    </source>
</evidence>
<dbReference type="InterPro" id="IPR051581">
    <property type="entry name" value="Ca-bind"/>
</dbReference>
<dbReference type="PANTHER" id="PTHR34524">
    <property type="entry name" value="CALCYPHOSIN"/>
    <property type="match status" value="1"/>
</dbReference>
<comment type="caution">
    <text evidence="6">The sequence shown here is derived from an EMBL/GenBank/DDBJ whole genome shotgun (WGS) entry which is preliminary data.</text>
</comment>
<feature type="domain" description="EF-hand" evidence="5">
    <location>
        <begin position="88"/>
        <end position="123"/>
    </location>
</feature>
<keyword evidence="1" id="KW-0479">Metal-binding</keyword>
<evidence type="ECO:0000256" key="1">
    <source>
        <dbReference type="ARBA" id="ARBA00022723"/>
    </source>
</evidence>
<name>A0AAV8VQX1_9CUCU</name>
<reference evidence="6 7" key="1">
    <citation type="journal article" date="2023" name="Insect Mol. Biol.">
        <title>Genome sequencing provides insights into the evolution of gene families encoding plant cell wall-degrading enzymes in longhorned beetles.</title>
        <authorList>
            <person name="Shin N.R."/>
            <person name="Okamura Y."/>
            <person name="Kirsch R."/>
            <person name="Pauchet Y."/>
        </authorList>
    </citation>
    <scope>NUCLEOTIDE SEQUENCE [LARGE SCALE GENOMIC DNA]</scope>
    <source>
        <strain evidence="6">EAD_L_NR</strain>
    </source>
</reference>
<dbReference type="SMART" id="SM00054">
    <property type="entry name" value="EFh"/>
    <property type="match status" value="3"/>
</dbReference>
<dbReference type="InterPro" id="IPR018247">
    <property type="entry name" value="EF_Hand_1_Ca_BS"/>
</dbReference>
<dbReference type="PROSITE" id="PS00018">
    <property type="entry name" value="EF_HAND_1"/>
    <property type="match status" value="1"/>
</dbReference>
<dbReference type="SUPFAM" id="SSF47473">
    <property type="entry name" value="EF-hand"/>
    <property type="match status" value="1"/>
</dbReference>
<organism evidence="6 7">
    <name type="scientific">Exocentrus adspersus</name>
    <dbReference type="NCBI Taxonomy" id="1586481"/>
    <lineage>
        <taxon>Eukaryota</taxon>
        <taxon>Metazoa</taxon>
        <taxon>Ecdysozoa</taxon>
        <taxon>Arthropoda</taxon>
        <taxon>Hexapoda</taxon>
        <taxon>Insecta</taxon>
        <taxon>Pterygota</taxon>
        <taxon>Neoptera</taxon>
        <taxon>Endopterygota</taxon>
        <taxon>Coleoptera</taxon>
        <taxon>Polyphaga</taxon>
        <taxon>Cucujiformia</taxon>
        <taxon>Chrysomeloidea</taxon>
        <taxon>Cerambycidae</taxon>
        <taxon>Lamiinae</taxon>
        <taxon>Acanthocinini</taxon>
        <taxon>Exocentrus</taxon>
    </lineage>
</organism>
<dbReference type="InterPro" id="IPR011992">
    <property type="entry name" value="EF-hand-dom_pair"/>
</dbReference>
<evidence type="ECO:0000256" key="4">
    <source>
        <dbReference type="SAM" id="MobiDB-lite"/>
    </source>
</evidence>
<dbReference type="PROSITE" id="PS50222">
    <property type="entry name" value="EF_HAND_2"/>
    <property type="match status" value="2"/>
</dbReference>
<keyword evidence="2" id="KW-0677">Repeat</keyword>
<dbReference type="CDD" id="cd00051">
    <property type="entry name" value="EFh"/>
    <property type="match status" value="2"/>
</dbReference>
<dbReference type="Pfam" id="PF13202">
    <property type="entry name" value="EF-hand_5"/>
    <property type="match status" value="1"/>
</dbReference>
<evidence type="ECO:0000313" key="6">
    <source>
        <dbReference type="EMBL" id="KAJ8916861.1"/>
    </source>
</evidence>
<gene>
    <name evidence="6" type="ORF">NQ315_005868</name>
</gene>
<keyword evidence="7" id="KW-1185">Reference proteome</keyword>
<dbReference type="Proteomes" id="UP001159042">
    <property type="component" value="Unassembled WGS sequence"/>
</dbReference>
<dbReference type="GO" id="GO:0005509">
    <property type="term" value="F:calcium ion binding"/>
    <property type="evidence" value="ECO:0007669"/>
    <property type="project" value="InterPro"/>
</dbReference>
<protein>
    <recommendedName>
        <fullName evidence="5">EF-hand domain-containing protein</fullName>
    </recommendedName>
</protein>